<dbReference type="Proteomes" id="UP000829398">
    <property type="component" value="Chromosome 4"/>
</dbReference>
<proteinExistence type="predicted"/>
<evidence type="ECO:0000313" key="2">
    <source>
        <dbReference type="Proteomes" id="UP000829398"/>
    </source>
</evidence>
<gene>
    <name evidence="1" type="ORF">KPL71_012668</name>
</gene>
<reference evidence="2" key="1">
    <citation type="journal article" date="2023" name="Hortic. Res.">
        <title>A chromosome-level phased genome enabling allele-level studies in sweet orange: a case study on citrus Huanglongbing tolerance.</title>
        <authorList>
            <person name="Wu B."/>
            <person name="Yu Q."/>
            <person name="Deng Z."/>
            <person name="Duan Y."/>
            <person name="Luo F."/>
            <person name="Gmitter F. Jr."/>
        </authorList>
    </citation>
    <scope>NUCLEOTIDE SEQUENCE [LARGE SCALE GENOMIC DNA]</scope>
    <source>
        <strain evidence="2">cv. Valencia</strain>
    </source>
</reference>
<accession>A0ACB8LDE9</accession>
<organism evidence="1 2">
    <name type="scientific">Citrus sinensis</name>
    <name type="common">Sweet orange</name>
    <name type="synonym">Citrus aurantium var. sinensis</name>
    <dbReference type="NCBI Taxonomy" id="2711"/>
    <lineage>
        <taxon>Eukaryota</taxon>
        <taxon>Viridiplantae</taxon>
        <taxon>Streptophyta</taxon>
        <taxon>Embryophyta</taxon>
        <taxon>Tracheophyta</taxon>
        <taxon>Spermatophyta</taxon>
        <taxon>Magnoliopsida</taxon>
        <taxon>eudicotyledons</taxon>
        <taxon>Gunneridae</taxon>
        <taxon>Pentapetalae</taxon>
        <taxon>rosids</taxon>
        <taxon>malvids</taxon>
        <taxon>Sapindales</taxon>
        <taxon>Rutaceae</taxon>
        <taxon>Aurantioideae</taxon>
        <taxon>Citrus</taxon>
    </lineage>
</organism>
<name>A0ACB8LDE9_CITSI</name>
<keyword evidence="2" id="KW-1185">Reference proteome</keyword>
<sequence length="194" mass="22426">MGASRESRSNMEFQWLQLNIVSTDELASFKDYYKILEVDYDATDEKIRLNYRKLALKWHPDKHNGDSAVTAKFQEINEAYAEVSTHIDIQQLVVHVLSDPDKRLDYDFTGIYEIDKYTLRKLEYRDVKSLYHISGAAGDGTDQFAKYFINTLQIRIIQHYSAPWYPSKNLDAHGVAVKFSLLNNSIFTASQSSL</sequence>
<dbReference type="EMBL" id="CM039173">
    <property type="protein sequence ID" value="KAH9771334.1"/>
    <property type="molecule type" value="Genomic_DNA"/>
</dbReference>
<protein>
    <submittedName>
        <fullName evidence="1">J domain-containing protein</fullName>
    </submittedName>
</protein>
<comment type="caution">
    <text evidence="1">The sequence shown here is derived from an EMBL/GenBank/DDBJ whole genome shotgun (WGS) entry which is preliminary data.</text>
</comment>
<evidence type="ECO:0000313" key="1">
    <source>
        <dbReference type="EMBL" id="KAH9771334.1"/>
    </source>
</evidence>